<comment type="caution">
    <text evidence="1">The sequence shown here is derived from an EMBL/GenBank/DDBJ whole genome shotgun (WGS) entry which is preliminary data.</text>
</comment>
<name>A0A225VTV6_9STRA</name>
<gene>
    <name evidence="1" type="ORF">PHMEG_00018524</name>
</gene>
<dbReference type="OrthoDB" id="128379at2759"/>
<sequence>MENKFRQDSAKATPTGAASAVVSRWLTLRKEYIEATEERCKDGKEKISECVKSSFDDDLLTTLCEASSGVSNEALTDKLLLKKMHELTDS</sequence>
<evidence type="ECO:0000313" key="1">
    <source>
        <dbReference type="EMBL" id="OWZ08863.1"/>
    </source>
</evidence>
<dbReference type="AlphaFoldDB" id="A0A225VTV6"/>
<evidence type="ECO:0000313" key="2">
    <source>
        <dbReference type="Proteomes" id="UP000198211"/>
    </source>
</evidence>
<protein>
    <submittedName>
        <fullName evidence="1">Uncharacterized protein</fullName>
    </submittedName>
</protein>
<keyword evidence="2" id="KW-1185">Reference proteome</keyword>
<dbReference type="Proteomes" id="UP000198211">
    <property type="component" value="Unassembled WGS sequence"/>
</dbReference>
<organism evidence="1 2">
    <name type="scientific">Phytophthora megakarya</name>
    <dbReference type="NCBI Taxonomy" id="4795"/>
    <lineage>
        <taxon>Eukaryota</taxon>
        <taxon>Sar</taxon>
        <taxon>Stramenopiles</taxon>
        <taxon>Oomycota</taxon>
        <taxon>Peronosporomycetes</taxon>
        <taxon>Peronosporales</taxon>
        <taxon>Peronosporaceae</taxon>
        <taxon>Phytophthora</taxon>
    </lineage>
</organism>
<reference evidence="2" key="1">
    <citation type="submission" date="2017-03" db="EMBL/GenBank/DDBJ databases">
        <title>Phytopthora megakarya and P. palmivora, two closely related causual agents of cacao black pod achieved similar genome size and gene model numbers by different mechanisms.</title>
        <authorList>
            <person name="Ali S."/>
            <person name="Shao J."/>
            <person name="Larry D.J."/>
            <person name="Kronmiller B."/>
            <person name="Shen D."/>
            <person name="Strem M.D."/>
            <person name="Melnick R.L."/>
            <person name="Guiltinan M.J."/>
            <person name="Tyler B.M."/>
            <person name="Meinhardt L.W."/>
            <person name="Bailey B.A."/>
        </authorList>
    </citation>
    <scope>NUCLEOTIDE SEQUENCE [LARGE SCALE GENOMIC DNA]</scope>
    <source>
        <strain evidence="2">zdho120</strain>
    </source>
</reference>
<proteinExistence type="predicted"/>
<dbReference type="EMBL" id="NBNE01002994">
    <property type="protein sequence ID" value="OWZ08863.1"/>
    <property type="molecule type" value="Genomic_DNA"/>
</dbReference>
<accession>A0A225VTV6</accession>